<dbReference type="PANTHER" id="PTHR22893">
    <property type="entry name" value="NADH OXIDOREDUCTASE-RELATED"/>
    <property type="match status" value="1"/>
</dbReference>
<dbReference type="AlphaFoldDB" id="D1P3H2"/>
<dbReference type="EMBL" id="ABXV02000027">
    <property type="protein sequence ID" value="EFB72088.1"/>
    <property type="molecule type" value="Genomic_DNA"/>
</dbReference>
<dbReference type="GO" id="GO:0010181">
    <property type="term" value="F:FMN binding"/>
    <property type="evidence" value="ECO:0007669"/>
    <property type="project" value="InterPro"/>
</dbReference>
<keyword evidence="3" id="KW-0560">Oxidoreductase</keyword>
<reference evidence="5" key="1">
    <citation type="submission" date="2009-12" db="EMBL/GenBank/DDBJ databases">
        <authorList>
            <person name="Weinstock G."/>
            <person name="Sodergren E."/>
            <person name="Clifton S."/>
            <person name="Fulton L."/>
            <person name="Fulton B."/>
            <person name="Courtney L."/>
            <person name="Fronick C."/>
            <person name="Harrison M."/>
            <person name="Strong C."/>
            <person name="Farmer C."/>
            <person name="Delahaunty K."/>
            <person name="Markovic C."/>
            <person name="Hall O."/>
            <person name="Minx P."/>
            <person name="Tomlinson C."/>
            <person name="Mitreva M."/>
            <person name="Nelson J."/>
            <person name="Hou S."/>
            <person name="Wollam A."/>
            <person name="Pepin K.H."/>
            <person name="Johnson M."/>
            <person name="Bhonagiri V."/>
            <person name="Nash W.E."/>
            <person name="Warren W."/>
            <person name="Chinwalla A."/>
            <person name="Mardis E.R."/>
            <person name="Wilson R.K."/>
        </authorList>
    </citation>
    <scope>NUCLEOTIDE SEQUENCE [LARGE SCALE GENOMIC DNA]</scope>
    <source>
        <strain evidence="5">DSM 4541</strain>
    </source>
</reference>
<accession>D1P3H2</accession>
<comment type="cofactor">
    <cofactor evidence="1">
        <name>FMN</name>
        <dbReference type="ChEBI" id="CHEBI:58210"/>
    </cofactor>
</comment>
<feature type="domain" description="NADH:flavin oxidoreductase/NADH oxidase N-terminal" evidence="4">
    <location>
        <begin position="16"/>
        <end position="360"/>
    </location>
</feature>
<dbReference type="InterPro" id="IPR045247">
    <property type="entry name" value="Oye-like"/>
</dbReference>
<dbReference type="HOGENOM" id="CLU_012153_0_2_6"/>
<sequence length="398" mass="44111">MKTLFKGNSVMNVNLLFEPFRLGSLELKNRIVLPPLTRSRSTQPGNIPNDLMADYYAQRASAGFMITEGAQIEPRGQGYAWTPGIFTAEQIEGWRKVTDSVHREGGKIFCQLWHVGRVSHRSLQPDGQPPVAPSAIRAKGVKVFVETAPGEGALADPDEPRTLSTGEVQELVKLYVRAARNAIEAGFDGVEIHSANGYLVNQFISEHTNHRTDQYGGSLRNRLRFLEEIVAAISEEVGAERLGVRFAPLFESTEGERVYLGLVESDPHESYLEAARILEQMGVAYISIAEADWDDASELPERFYSALRGAFSGALIYAGRYTPEKALRMLDAGYGDLFAFGKPFIANPDLPYRIRQGLPWNEVDPTTMYGGTDKGYVDYPTYDSQAASAPRIHEKVSD</sequence>
<dbReference type="Pfam" id="PF00724">
    <property type="entry name" value="Oxidored_FMN"/>
    <property type="match status" value="1"/>
</dbReference>
<dbReference type="CDD" id="cd02933">
    <property type="entry name" value="OYE_like_FMN"/>
    <property type="match status" value="1"/>
</dbReference>
<proteinExistence type="inferred from homology"/>
<dbReference type="GO" id="GO:0005829">
    <property type="term" value="C:cytosol"/>
    <property type="evidence" value="ECO:0007669"/>
    <property type="project" value="UniProtKB-ARBA"/>
</dbReference>
<name>D1P3H2_9GAMM</name>
<protein>
    <submittedName>
        <fullName evidence="5">Phage tail component domain protein</fullName>
    </submittedName>
</protein>
<gene>
    <name evidence="5" type="ORF">PROVRUST_06843</name>
</gene>
<comment type="caution">
    <text evidence="5">The sequence shown here is derived from an EMBL/GenBank/DDBJ whole genome shotgun (WGS) entry which is preliminary data.</text>
</comment>
<evidence type="ECO:0000256" key="3">
    <source>
        <dbReference type="ARBA" id="ARBA00023002"/>
    </source>
</evidence>
<dbReference type="InterPro" id="IPR013785">
    <property type="entry name" value="Aldolase_TIM"/>
</dbReference>
<evidence type="ECO:0000256" key="1">
    <source>
        <dbReference type="ARBA" id="ARBA00001917"/>
    </source>
</evidence>
<evidence type="ECO:0000256" key="2">
    <source>
        <dbReference type="ARBA" id="ARBA00005979"/>
    </source>
</evidence>
<comment type="similarity">
    <text evidence="2">Belongs to the NADH:flavin oxidoreductase/NADH oxidase family.</text>
</comment>
<dbReference type="InterPro" id="IPR001155">
    <property type="entry name" value="OxRdtase_FMN_N"/>
</dbReference>
<evidence type="ECO:0000313" key="6">
    <source>
        <dbReference type="Proteomes" id="UP000005512"/>
    </source>
</evidence>
<dbReference type="PANTHER" id="PTHR22893:SF91">
    <property type="entry name" value="NADPH DEHYDROGENASE 2-RELATED"/>
    <property type="match status" value="1"/>
</dbReference>
<dbReference type="Proteomes" id="UP000005512">
    <property type="component" value="Unassembled WGS sequence"/>
</dbReference>
<dbReference type="SUPFAM" id="SSF51395">
    <property type="entry name" value="FMN-linked oxidoreductases"/>
    <property type="match status" value="1"/>
</dbReference>
<dbReference type="GO" id="GO:0016628">
    <property type="term" value="F:oxidoreductase activity, acting on the CH-CH group of donors, NAD or NADP as acceptor"/>
    <property type="evidence" value="ECO:0007669"/>
    <property type="project" value="UniProtKB-ARBA"/>
</dbReference>
<dbReference type="Gene3D" id="3.20.20.70">
    <property type="entry name" value="Aldolase class I"/>
    <property type="match status" value="1"/>
</dbReference>
<dbReference type="STRING" id="500637.PROVRUST_06843"/>
<keyword evidence="6" id="KW-1185">Reference proteome</keyword>
<organism evidence="5 6">
    <name type="scientific">Providencia rustigianii DSM 4541</name>
    <dbReference type="NCBI Taxonomy" id="500637"/>
    <lineage>
        <taxon>Bacteria</taxon>
        <taxon>Pseudomonadati</taxon>
        <taxon>Pseudomonadota</taxon>
        <taxon>Gammaproteobacteria</taxon>
        <taxon>Enterobacterales</taxon>
        <taxon>Morganellaceae</taxon>
        <taxon>Providencia</taxon>
    </lineage>
</organism>
<evidence type="ECO:0000259" key="4">
    <source>
        <dbReference type="Pfam" id="PF00724"/>
    </source>
</evidence>
<evidence type="ECO:0000313" key="5">
    <source>
        <dbReference type="EMBL" id="EFB72088.1"/>
    </source>
</evidence>
<dbReference type="FunFam" id="3.20.20.70:FF:000059">
    <property type="entry name" value="N-ethylmaleimide reductase, FMN-linked"/>
    <property type="match status" value="1"/>
</dbReference>
<dbReference type="eggNOG" id="COG1902">
    <property type="taxonomic scope" value="Bacteria"/>
</dbReference>